<evidence type="ECO:0000256" key="2">
    <source>
        <dbReference type="ARBA" id="ARBA00007251"/>
    </source>
</evidence>
<dbReference type="InterPro" id="IPR000649">
    <property type="entry name" value="IF-2B-related"/>
</dbReference>
<keyword evidence="5" id="KW-0648">Protein biosynthesis</keyword>
<dbReference type="InterPro" id="IPR042528">
    <property type="entry name" value="elF-2B_alpha_N"/>
</dbReference>
<dbReference type="GO" id="GO:0005829">
    <property type="term" value="C:cytosol"/>
    <property type="evidence" value="ECO:0007669"/>
    <property type="project" value="UniProtKB-SubCell"/>
</dbReference>
<dbReference type="InterPro" id="IPR051501">
    <property type="entry name" value="eIF2B_alpha/beta/delta"/>
</dbReference>
<dbReference type="PANTHER" id="PTHR45860:SF1">
    <property type="entry name" value="TRANSLATION INITIATION FACTOR EIF-2B SUBUNIT ALPHA"/>
    <property type="match status" value="1"/>
</dbReference>
<dbReference type="GO" id="GO:0005851">
    <property type="term" value="C:eukaryotic translation initiation factor 2B complex"/>
    <property type="evidence" value="ECO:0007669"/>
    <property type="project" value="TreeGrafter"/>
</dbReference>
<evidence type="ECO:0000256" key="4">
    <source>
        <dbReference type="ARBA" id="ARBA00022540"/>
    </source>
</evidence>
<keyword evidence="4" id="KW-0396">Initiation factor</keyword>
<dbReference type="Proteomes" id="UP001374579">
    <property type="component" value="Unassembled WGS sequence"/>
</dbReference>
<evidence type="ECO:0000313" key="12">
    <source>
        <dbReference type="Proteomes" id="UP001374579"/>
    </source>
</evidence>
<dbReference type="EMBL" id="JBAMIC010004070">
    <property type="protein sequence ID" value="KAK7087709.1"/>
    <property type="molecule type" value="Genomic_DNA"/>
</dbReference>
<keyword evidence="3" id="KW-0963">Cytoplasm</keyword>
<dbReference type="Pfam" id="PF01008">
    <property type="entry name" value="IF-2B"/>
    <property type="match status" value="1"/>
</dbReference>
<dbReference type="PANTHER" id="PTHR45860">
    <property type="entry name" value="TRANSLATION INITIATION FACTOR EIF-2B SUBUNIT ALPHA"/>
    <property type="match status" value="1"/>
</dbReference>
<sequence>MAQTADKEEVVGYYNSIKEDNPDMSPPLAALKALVRFLESNKMVTISEFNDRLDRCIAALSESESKHSSIHAGCQLFLRFITLTNMQFADFERCRQNMIHRANHWVNKMANARQTIARLAEPFISHGTIVLTHSYSRVVMEAFKEAVSKGKMFKVYVTESQPNKSGYRTAEELKKLGLPVTVILDSAVGYKMEEIALVVVGAEHLVNSGGILNKIGTFNIAMAAKMYNKPFYVMAESLKYLDIFPIEQSDIPAAIKYKIPDYPEDKEGDTEDRHPLIDYTPPKYINRLISDIGVLPPGAIVDEMLSLYH</sequence>
<dbReference type="SUPFAM" id="SSF100950">
    <property type="entry name" value="NagB/RpiA/CoA transferase-like"/>
    <property type="match status" value="1"/>
</dbReference>
<evidence type="ECO:0000256" key="3">
    <source>
        <dbReference type="ARBA" id="ARBA00022490"/>
    </source>
</evidence>
<dbReference type="Gene3D" id="1.20.120.1070">
    <property type="entry name" value="Translation initiation factor eIF-2B, N-terminal domain"/>
    <property type="match status" value="1"/>
</dbReference>
<evidence type="ECO:0000313" key="11">
    <source>
        <dbReference type="EMBL" id="KAK7087709.1"/>
    </source>
</evidence>
<name>A0AAN9FWC3_9CAEN</name>
<evidence type="ECO:0000256" key="9">
    <source>
        <dbReference type="ARBA" id="ARBA00046432"/>
    </source>
</evidence>
<dbReference type="InterPro" id="IPR042529">
    <property type="entry name" value="IF_2B-like_C"/>
</dbReference>
<dbReference type="GO" id="GO:0005085">
    <property type="term" value="F:guanyl-nucleotide exchange factor activity"/>
    <property type="evidence" value="ECO:0007669"/>
    <property type="project" value="TreeGrafter"/>
</dbReference>
<evidence type="ECO:0000256" key="5">
    <source>
        <dbReference type="ARBA" id="ARBA00022917"/>
    </source>
</evidence>
<organism evidence="11 12">
    <name type="scientific">Littorina saxatilis</name>
    <dbReference type="NCBI Taxonomy" id="31220"/>
    <lineage>
        <taxon>Eukaryota</taxon>
        <taxon>Metazoa</taxon>
        <taxon>Spiralia</taxon>
        <taxon>Lophotrochozoa</taxon>
        <taxon>Mollusca</taxon>
        <taxon>Gastropoda</taxon>
        <taxon>Caenogastropoda</taxon>
        <taxon>Littorinimorpha</taxon>
        <taxon>Littorinoidea</taxon>
        <taxon>Littorinidae</taxon>
        <taxon>Littorina</taxon>
    </lineage>
</organism>
<evidence type="ECO:0000256" key="6">
    <source>
        <dbReference type="ARBA" id="ARBA00043898"/>
    </source>
</evidence>
<reference evidence="11 12" key="1">
    <citation type="submission" date="2024-02" db="EMBL/GenBank/DDBJ databases">
        <title>Chromosome-scale genome assembly of the rough periwinkle Littorina saxatilis.</title>
        <authorList>
            <person name="De Jode A."/>
            <person name="Faria R."/>
            <person name="Formenti G."/>
            <person name="Sims Y."/>
            <person name="Smith T.P."/>
            <person name="Tracey A."/>
            <person name="Wood J.M.D."/>
            <person name="Zagrodzka Z.B."/>
            <person name="Johannesson K."/>
            <person name="Butlin R.K."/>
            <person name="Leder E.H."/>
        </authorList>
    </citation>
    <scope>NUCLEOTIDE SEQUENCE [LARGE SCALE GENOMIC DNA]</scope>
    <source>
        <strain evidence="11">Snail1</strain>
        <tissue evidence="11">Muscle</tissue>
    </source>
</reference>
<comment type="subunit">
    <text evidence="9">Component of the translation initiation factor 2B (eIF2B) complex which is a heterodecamer of two sets of five different subunits: alpha, beta, gamma, delta and epsilon. Subunits alpha, beta and delta comprise a regulatory subcomplex and subunits epsilon and gamma comprise a catalytic subcomplex. Within the complex, the hexameric regulatory complex resides at the center, with the two heterodimeric catalytic subcomplexes bound on opposite sides.</text>
</comment>
<protein>
    <recommendedName>
        <fullName evidence="7">Translation initiation factor eIF2B subunit alpha</fullName>
    </recommendedName>
    <alternativeName>
        <fullName evidence="8">eIF2B GDP-GTP exchange factor subunit alpha</fullName>
    </alternativeName>
</protein>
<keyword evidence="12" id="KW-1185">Reference proteome</keyword>
<evidence type="ECO:0000256" key="7">
    <source>
        <dbReference type="ARBA" id="ARBA00044208"/>
    </source>
</evidence>
<dbReference type="GO" id="GO:0003743">
    <property type="term" value="F:translation initiation factor activity"/>
    <property type="evidence" value="ECO:0007669"/>
    <property type="project" value="UniProtKB-KW"/>
</dbReference>
<comment type="subcellular location">
    <subcellularLocation>
        <location evidence="1">Cytoplasm</location>
        <location evidence="1">Cytosol</location>
    </subcellularLocation>
</comment>
<dbReference type="InterPro" id="IPR037171">
    <property type="entry name" value="NagB/RpiA_transferase-like"/>
</dbReference>
<comment type="function">
    <text evidence="6">Acts as a component of the translation initiation factor 2B (eIF2B) complex, which catalyzes the exchange of GDP for GTP on eukaryotic initiation factor 2 (eIF2) gamma subunit. Its guanine nucleotide exchange factor activity is repressed when bound to eIF2 complex phosphorylated on the alpha subunit, thereby limiting the amount of methionyl-initiator methionine tRNA available to the ribosome and consequently global translation is repressed.</text>
</comment>
<accession>A0AAN9FWC3</accession>
<comment type="similarity">
    <text evidence="2 10">Belongs to the eIF-2B alpha/beta/delta subunits family.</text>
</comment>
<proteinExistence type="inferred from homology"/>
<evidence type="ECO:0000256" key="10">
    <source>
        <dbReference type="RuleBase" id="RU003814"/>
    </source>
</evidence>
<gene>
    <name evidence="11" type="ORF">V1264_021723</name>
</gene>
<evidence type="ECO:0000256" key="8">
    <source>
        <dbReference type="ARBA" id="ARBA00044236"/>
    </source>
</evidence>
<comment type="caution">
    <text evidence="11">The sequence shown here is derived from an EMBL/GenBank/DDBJ whole genome shotgun (WGS) entry which is preliminary data.</text>
</comment>
<evidence type="ECO:0000256" key="1">
    <source>
        <dbReference type="ARBA" id="ARBA00004514"/>
    </source>
</evidence>
<dbReference type="Gene3D" id="3.40.50.10470">
    <property type="entry name" value="Translation initiation factor eif-2b, domain 2"/>
    <property type="match status" value="1"/>
</dbReference>
<dbReference type="AlphaFoldDB" id="A0AAN9FWC3"/>